<dbReference type="InterPro" id="IPR050812">
    <property type="entry name" value="Preph/Arog_dehydrog"/>
</dbReference>
<dbReference type="EMBL" id="FNAD01000008">
    <property type="protein sequence ID" value="SDD83803.1"/>
    <property type="molecule type" value="Genomic_DNA"/>
</dbReference>
<dbReference type="GO" id="GO:0070403">
    <property type="term" value="F:NAD+ binding"/>
    <property type="evidence" value="ECO:0007669"/>
    <property type="project" value="InterPro"/>
</dbReference>
<dbReference type="InterPro" id="IPR046825">
    <property type="entry name" value="PDH_C"/>
</dbReference>
<dbReference type="InterPro" id="IPR003099">
    <property type="entry name" value="Prephen_DH"/>
</dbReference>
<dbReference type="OrthoDB" id="9802008at2"/>
<accession>A0A1G6Y1J8</accession>
<evidence type="ECO:0000313" key="5">
    <source>
        <dbReference type="Proteomes" id="UP000198949"/>
    </source>
</evidence>
<dbReference type="Gene3D" id="3.40.50.720">
    <property type="entry name" value="NAD(P)-binding Rossmann-like Domain"/>
    <property type="match status" value="1"/>
</dbReference>
<dbReference type="GO" id="GO:0008977">
    <property type="term" value="F:prephenate dehydrogenase (NAD+) activity"/>
    <property type="evidence" value="ECO:0007669"/>
    <property type="project" value="InterPro"/>
</dbReference>
<dbReference type="Pfam" id="PF20463">
    <property type="entry name" value="PDH_C"/>
    <property type="match status" value="1"/>
</dbReference>
<dbReference type="Proteomes" id="UP000198949">
    <property type="component" value="Unassembled WGS sequence"/>
</dbReference>
<dbReference type="AlphaFoldDB" id="A0A1G6Y1J8"/>
<sequence>MRVAVAGLGLIGGSVALALAEAGHDVIGHDPDPATRESAAAHFPVTADPAALRESDLAVAAAPFRHLDAVARDLGGYTGLVTDVASVKAAAARAFAAHPRFVGGHPMAGKETAGFASAEAGLFRGRPWVLCLEADTDLGDWAALARLWTSIGAHVVPATAADHDRSAARISHVEHLVAAALVRVADDPLSRSLAAGSFRDGTRVAASPTALVAGMAEGNRDELLSALADLGGELELARGHVAASTDRAKPISEWFDRARERRSSWPPEPGETVEVQLERGALLAFGRAGGRLETVESEVAVGRLPRVKSTS</sequence>
<evidence type="ECO:0000256" key="2">
    <source>
        <dbReference type="ARBA" id="ARBA00023002"/>
    </source>
</evidence>
<dbReference type="GO" id="GO:0004665">
    <property type="term" value="F:prephenate dehydrogenase (NADP+) activity"/>
    <property type="evidence" value="ECO:0007669"/>
    <property type="project" value="InterPro"/>
</dbReference>
<protein>
    <submittedName>
        <fullName evidence="4">Prephenate dehydrogenase</fullName>
    </submittedName>
</protein>
<dbReference type="PANTHER" id="PTHR21363">
    <property type="entry name" value="PREPHENATE DEHYDROGENASE"/>
    <property type="match status" value="1"/>
</dbReference>
<evidence type="ECO:0000256" key="1">
    <source>
        <dbReference type="ARBA" id="ARBA00007964"/>
    </source>
</evidence>
<dbReference type="Gene3D" id="1.10.3660.10">
    <property type="entry name" value="6-phosphogluconate dehydrogenase C-terminal like domain"/>
    <property type="match status" value="1"/>
</dbReference>
<organism evidence="4 5">
    <name type="scientific">Glycomyces harbinensis</name>
    <dbReference type="NCBI Taxonomy" id="58114"/>
    <lineage>
        <taxon>Bacteria</taxon>
        <taxon>Bacillati</taxon>
        <taxon>Actinomycetota</taxon>
        <taxon>Actinomycetes</taxon>
        <taxon>Glycomycetales</taxon>
        <taxon>Glycomycetaceae</taxon>
        <taxon>Glycomyces</taxon>
    </lineage>
</organism>
<name>A0A1G6Y1J8_9ACTN</name>
<keyword evidence="5" id="KW-1185">Reference proteome</keyword>
<dbReference type="InterPro" id="IPR008927">
    <property type="entry name" value="6-PGluconate_DH-like_C_sf"/>
</dbReference>
<dbReference type="SUPFAM" id="SSF48179">
    <property type="entry name" value="6-phosphogluconate dehydrogenase C-terminal domain-like"/>
    <property type="match status" value="1"/>
</dbReference>
<feature type="domain" description="Prephenate/arogenate dehydrogenase" evidence="3">
    <location>
        <begin position="1"/>
        <end position="273"/>
    </location>
</feature>
<evidence type="ECO:0000313" key="4">
    <source>
        <dbReference type="EMBL" id="SDD83803.1"/>
    </source>
</evidence>
<keyword evidence="2" id="KW-0560">Oxidoreductase</keyword>
<dbReference type="PROSITE" id="PS51176">
    <property type="entry name" value="PDH_ADH"/>
    <property type="match status" value="1"/>
</dbReference>
<dbReference type="InterPro" id="IPR036291">
    <property type="entry name" value="NAD(P)-bd_dom_sf"/>
</dbReference>
<dbReference type="SUPFAM" id="SSF51735">
    <property type="entry name" value="NAD(P)-binding Rossmann-fold domains"/>
    <property type="match status" value="1"/>
</dbReference>
<dbReference type="InterPro" id="IPR046826">
    <property type="entry name" value="PDH_N"/>
</dbReference>
<dbReference type="RefSeq" id="WP_091036205.1">
    <property type="nucleotide sequence ID" value="NZ_FNAD01000008.1"/>
</dbReference>
<dbReference type="Pfam" id="PF02153">
    <property type="entry name" value="PDH_N"/>
    <property type="match status" value="1"/>
</dbReference>
<evidence type="ECO:0000259" key="3">
    <source>
        <dbReference type="PROSITE" id="PS51176"/>
    </source>
</evidence>
<dbReference type="STRING" id="58114.SAMN05216270_10858"/>
<gene>
    <name evidence="4" type="ORF">SAMN05216270_10858</name>
</gene>
<reference evidence="5" key="1">
    <citation type="submission" date="2016-10" db="EMBL/GenBank/DDBJ databases">
        <authorList>
            <person name="Varghese N."/>
            <person name="Submissions S."/>
        </authorList>
    </citation>
    <scope>NUCLEOTIDE SEQUENCE [LARGE SCALE GENOMIC DNA]</scope>
    <source>
        <strain evidence="5">CGMCC 4.3516</strain>
    </source>
</reference>
<proteinExistence type="inferred from homology"/>
<dbReference type="PANTHER" id="PTHR21363:SF0">
    <property type="entry name" value="PREPHENATE DEHYDROGENASE [NADP(+)]"/>
    <property type="match status" value="1"/>
</dbReference>
<comment type="similarity">
    <text evidence="1">Belongs to the prephenate/arogenate dehydrogenase family.</text>
</comment>
<dbReference type="GO" id="GO:0006571">
    <property type="term" value="P:tyrosine biosynthetic process"/>
    <property type="evidence" value="ECO:0007669"/>
    <property type="project" value="InterPro"/>
</dbReference>